<dbReference type="EMBL" id="QJSP01000019">
    <property type="protein sequence ID" value="PYE12954.1"/>
    <property type="molecule type" value="Genomic_DNA"/>
</dbReference>
<dbReference type="Gene3D" id="3.60.15.10">
    <property type="entry name" value="Ribonuclease Z/Hydroxyacylglutathione hydrolase-like"/>
    <property type="match status" value="1"/>
</dbReference>
<sequence>MSMQITHFGHSCILVELNGTTVLFDPGNFSHGFTGVTGIDAILITHQHPDHVDVAALPDLVAGNPEAALYADPQTTRQLNEDDVAGTWTAAQPGDEFTIGGITTRIAGGTHAVIHPDIPTIDNVAYLLGDESNPAQLMHPGDSLFVPEEKVDVLAMPTMAPWMKISEAIDYLRAVKPRLSFPIHNALLVEAGLKMHYGRFSEMSDAATDFFVLPDQDALEVT</sequence>
<dbReference type="InterPro" id="IPR050114">
    <property type="entry name" value="UPF0173_UPF0282_UlaG_hydrolase"/>
</dbReference>
<dbReference type="Pfam" id="PF13483">
    <property type="entry name" value="Lactamase_B_3"/>
    <property type="match status" value="1"/>
</dbReference>
<comment type="caution">
    <text evidence="2">The sequence shown here is derived from an EMBL/GenBank/DDBJ whole genome shotgun (WGS) entry which is preliminary data.</text>
</comment>
<evidence type="ECO:0000259" key="1">
    <source>
        <dbReference type="SMART" id="SM00849"/>
    </source>
</evidence>
<accession>A0A318RFX1</accession>
<dbReference type="AlphaFoldDB" id="A0A318RFX1"/>
<dbReference type="SMART" id="SM00849">
    <property type="entry name" value="Lactamase_B"/>
    <property type="match status" value="1"/>
</dbReference>
<protein>
    <submittedName>
        <fullName evidence="2">L-ascorbate metabolism protein UlaG (Beta-lactamase superfamily)</fullName>
    </submittedName>
</protein>
<dbReference type="InterPro" id="IPR001279">
    <property type="entry name" value="Metallo-B-lactamas"/>
</dbReference>
<keyword evidence="3" id="KW-1185">Reference proteome</keyword>
<name>A0A318RFX1_WILLI</name>
<dbReference type="PANTHER" id="PTHR43546:SF3">
    <property type="entry name" value="UPF0173 METAL-DEPENDENT HYDROLASE MJ1163"/>
    <property type="match status" value="1"/>
</dbReference>
<proteinExistence type="predicted"/>
<dbReference type="InterPro" id="IPR036866">
    <property type="entry name" value="RibonucZ/Hydroxyglut_hydro"/>
</dbReference>
<dbReference type="PANTHER" id="PTHR43546">
    <property type="entry name" value="UPF0173 METAL-DEPENDENT HYDROLASE MJ1163-RELATED"/>
    <property type="match status" value="1"/>
</dbReference>
<organism evidence="2 3">
    <name type="scientific">Williamsia limnetica</name>
    <dbReference type="NCBI Taxonomy" id="882452"/>
    <lineage>
        <taxon>Bacteria</taxon>
        <taxon>Bacillati</taxon>
        <taxon>Actinomycetota</taxon>
        <taxon>Actinomycetes</taxon>
        <taxon>Mycobacteriales</taxon>
        <taxon>Nocardiaceae</taxon>
        <taxon>Williamsia</taxon>
    </lineage>
</organism>
<reference evidence="2 3" key="1">
    <citation type="submission" date="2018-06" db="EMBL/GenBank/DDBJ databases">
        <title>Genomic Encyclopedia of Type Strains, Phase IV (KMG-IV): sequencing the most valuable type-strain genomes for metagenomic binning, comparative biology and taxonomic classification.</title>
        <authorList>
            <person name="Goeker M."/>
        </authorList>
    </citation>
    <scope>NUCLEOTIDE SEQUENCE [LARGE SCALE GENOMIC DNA]</scope>
    <source>
        <strain evidence="2 3">DSM 45521</strain>
    </source>
</reference>
<feature type="domain" description="Metallo-beta-lactamase" evidence="1">
    <location>
        <begin position="9"/>
        <end position="184"/>
    </location>
</feature>
<dbReference type="SUPFAM" id="SSF56281">
    <property type="entry name" value="Metallo-hydrolase/oxidoreductase"/>
    <property type="match status" value="1"/>
</dbReference>
<evidence type="ECO:0000313" key="2">
    <source>
        <dbReference type="EMBL" id="PYE12954.1"/>
    </source>
</evidence>
<dbReference type="Proteomes" id="UP000247591">
    <property type="component" value="Unassembled WGS sequence"/>
</dbReference>
<evidence type="ECO:0000313" key="3">
    <source>
        <dbReference type="Proteomes" id="UP000247591"/>
    </source>
</evidence>
<gene>
    <name evidence="2" type="ORF">DFR67_11961</name>
</gene>